<dbReference type="OrthoDB" id="195002at2"/>
<sequence length="277" mass="30290">MRLAFLFLVLVTCGFAAGPESWLQNGLLTPEMIAMIKPELALTLEQENAMNKIAATARDEAAPLEQKVREEQKAFGQILRQPGSTSEVAAAALTRLMEAEAEVKHLQLRTLLNLRDVLSPEQQKKAVALVPARQAKRSDQETRLREKAARLKAAVEALGVPATAGMVQRGLEVESLVREGDLAAAGAALDRLFIDSQVDKPEEAEPLDFSSFAPGDTDIETLRQRYQAVEAAAQSVISIHLLRQLIQARKALEQAKADEDVIAVGRILSWAEKVLKL</sequence>
<proteinExistence type="predicted"/>
<evidence type="ECO:0000313" key="2">
    <source>
        <dbReference type="EMBL" id="TDU68151.1"/>
    </source>
</evidence>
<dbReference type="Proteomes" id="UP000295662">
    <property type="component" value="Unassembled WGS sequence"/>
</dbReference>
<comment type="caution">
    <text evidence="2">The sequence shown here is derived from an EMBL/GenBank/DDBJ whole genome shotgun (WGS) entry which is preliminary data.</text>
</comment>
<dbReference type="Pfam" id="PF07813">
    <property type="entry name" value="LTXXQ"/>
    <property type="match status" value="1"/>
</dbReference>
<evidence type="ECO:0000256" key="1">
    <source>
        <dbReference type="SAM" id="SignalP"/>
    </source>
</evidence>
<gene>
    <name evidence="2" type="ORF">EI77_03268</name>
</gene>
<accession>A0A4R7RRG4</accession>
<reference evidence="2 3" key="1">
    <citation type="submission" date="2019-03" db="EMBL/GenBank/DDBJ databases">
        <title>Genomic Encyclopedia of Archaeal and Bacterial Type Strains, Phase II (KMG-II): from individual species to whole genera.</title>
        <authorList>
            <person name="Goeker M."/>
        </authorList>
    </citation>
    <scope>NUCLEOTIDE SEQUENCE [LARGE SCALE GENOMIC DNA]</scope>
    <source>
        <strain evidence="2 3">ATCC 25309</strain>
    </source>
</reference>
<dbReference type="Gene3D" id="1.20.120.1490">
    <property type="match status" value="1"/>
</dbReference>
<dbReference type="AlphaFoldDB" id="A0A4R7RRG4"/>
<dbReference type="EMBL" id="SOCA01000006">
    <property type="protein sequence ID" value="TDU68151.1"/>
    <property type="molecule type" value="Genomic_DNA"/>
</dbReference>
<feature type="signal peptide" evidence="1">
    <location>
        <begin position="1"/>
        <end position="16"/>
    </location>
</feature>
<keyword evidence="1" id="KW-0732">Signal</keyword>
<protein>
    <submittedName>
        <fullName evidence="2">LTXXQ motif family protein</fullName>
    </submittedName>
</protein>
<feature type="chain" id="PRO_5020892863" evidence="1">
    <location>
        <begin position="17"/>
        <end position="277"/>
    </location>
</feature>
<keyword evidence="3" id="KW-1185">Reference proteome</keyword>
<dbReference type="GO" id="GO:0042597">
    <property type="term" value="C:periplasmic space"/>
    <property type="evidence" value="ECO:0007669"/>
    <property type="project" value="InterPro"/>
</dbReference>
<name>A0A4R7RRG4_9BACT</name>
<evidence type="ECO:0000313" key="3">
    <source>
        <dbReference type="Proteomes" id="UP000295662"/>
    </source>
</evidence>
<dbReference type="RefSeq" id="WP_133796291.1">
    <property type="nucleotide sequence ID" value="NZ_SOCA01000006.1"/>
</dbReference>
<dbReference type="InterPro" id="IPR012899">
    <property type="entry name" value="LTXXQ"/>
</dbReference>
<organism evidence="2 3">
    <name type="scientific">Prosthecobacter fusiformis</name>
    <dbReference type="NCBI Taxonomy" id="48464"/>
    <lineage>
        <taxon>Bacteria</taxon>
        <taxon>Pseudomonadati</taxon>
        <taxon>Verrucomicrobiota</taxon>
        <taxon>Verrucomicrobiia</taxon>
        <taxon>Verrucomicrobiales</taxon>
        <taxon>Verrucomicrobiaceae</taxon>
        <taxon>Prosthecobacter</taxon>
    </lineage>
</organism>